<feature type="domain" description="FAD/NAD(P)-binding" evidence="5">
    <location>
        <begin position="392"/>
        <end position="640"/>
    </location>
</feature>
<organism evidence="6 7">
    <name type="scientific">Aidingimonas halophila</name>
    <dbReference type="NCBI Taxonomy" id="574349"/>
    <lineage>
        <taxon>Bacteria</taxon>
        <taxon>Pseudomonadati</taxon>
        <taxon>Pseudomonadota</taxon>
        <taxon>Gammaproteobacteria</taxon>
        <taxon>Oceanospirillales</taxon>
        <taxon>Halomonadaceae</taxon>
        <taxon>Aidingimonas</taxon>
    </lineage>
</organism>
<dbReference type="InterPro" id="IPR036188">
    <property type="entry name" value="FAD/NAD-bd_sf"/>
</dbReference>
<dbReference type="InterPro" id="IPR051799">
    <property type="entry name" value="NADH_flavin_oxidoreductase"/>
</dbReference>
<evidence type="ECO:0000256" key="2">
    <source>
        <dbReference type="ARBA" id="ARBA00022630"/>
    </source>
</evidence>
<protein>
    <submittedName>
        <fullName evidence="6">2,4-dienoyl-CoA reductase</fullName>
    </submittedName>
</protein>
<dbReference type="Proteomes" id="UP000198500">
    <property type="component" value="Unassembled WGS sequence"/>
</dbReference>
<gene>
    <name evidence="6" type="ORF">SAMN05443545_102115</name>
</gene>
<dbReference type="PRINTS" id="PR00368">
    <property type="entry name" value="FADPNR"/>
</dbReference>
<dbReference type="EMBL" id="FNNI01000002">
    <property type="protein sequence ID" value="SDW53726.1"/>
    <property type="molecule type" value="Genomic_DNA"/>
</dbReference>
<keyword evidence="7" id="KW-1185">Reference proteome</keyword>
<dbReference type="STRING" id="574349.SAMN05443545_102115"/>
<evidence type="ECO:0000256" key="1">
    <source>
        <dbReference type="ARBA" id="ARBA00011048"/>
    </source>
</evidence>
<dbReference type="OrthoDB" id="8523426at2"/>
<dbReference type="PRINTS" id="PR00411">
    <property type="entry name" value="PNDRDTASEI"/>
</dbReference>
<dbReference type="AlphaFoldDB" id="A0A1H2UC66"/>
<evidence type="ECO:0000259" key="5">
    <source>
        <dbReference type="Pfam" id="PF07992"/>
    </source>
</evidence>
<accession>A0A1H2UC66</accession>
<name>A0A1H2UC66_9GAMM</name>
<evidence type="ECO:0000256" key="3">
    <source>
        <dbReference type="ARBA" id="ARBA00023002"/>
    </source>
</evidence>
<evidence type="ECO:0000313" key="7">
    <source>
        <dbReference type="Proteomes" id="UP000198500"/>
    </source>
</evidence>
<sequence length="686" mass="75616">MAFDALFQPIEIGNLTIRNRVVSTAHAEVHATDGGMTTERYVKYYEEKAKGGCGLCICGGSSPVSIDSPQPWWSSVNLTTDRIIPHFQNLSEAVHRHGGKIMIQITHMGRRSRWDGFDWPALLSPSGIREPVHRSTCKTIEEEDIWRIVNDFAQAARRVKEGGLDGIELSCVHQHLIDQFWSPRVNKRTDEWGGTFEGRMRFGMEVLKAVRAEVGDDFVVGMRICGDEFHPDGLTHEDMKQIAAYYDATGQVDFFGVVGSGCDTHDTLANVIPNMSYPPEPFLHLAAGIKEVVNTPVIHAQNIKDPNQAERILEGGYVDLVGMTRAHIADPHLIAKIKMGQVDRIKQCVGANYCIDRQYQGLDVLCIQNAATSREYMGLPHQIEPTEGPHRRVVVVGGGPGGMEAARVAAERGHTVTLFEAQEQLGGQITLAAKAPQRDQIAGITRWYQLELSRLGIDLRLGTRADEAIINDLRPDIVVLATGGTPFLSQNPGWGADDGLVVSSWDILSGAVAPGKNVLIFDAICEFAGVSVADYLAEKGAQVEIVTDDIKPGSAVGGTTFPTYYRSLYEKEVIMTSDLSMPTVYREGESLVAVLENEYTGAQEERVVDQIVVENGLRPDEALYYALKPQSRNRGQLDLEALYAIKPQPWLSEEGEGFLLFRLGDCTAPRNTHAAIYDALRICKDF</sequence>
<dbReference type="InterPro" id="IPR023753">
    <property type="entry name" value="FAD/NAD-binding_dom"/>
</dbReference>
<dbReference type="Gene3D" id="3.20.20.70">
    <property type="entry name" value="Aldolase class I"/>
    <property type="match status" value="1"/>
</dbReference>
<dbReference type="PANTHER" id="PTHR43656:SF2">
    <property type="entry name" value="BINDING OXIDOREDUCTASE, PUTATIVE (AFU_ORTHOLOGUE AFUA_2G08260)-RELATED"/>
    <property type="match status" value="1"/>
</dbReference>
<dbReference type="RefSeq" id="WP_092568210.1">
    <property type="nucleotide sequence ID" value="NZ_BMXH01000002.1"/>
</dbReference>
<proteinExistence type="inferred from homology"/>
<reference evidence="6 7" key="1">
    <citation type="submission" date="2016-10" db="EMBL/GenBank/DDBJ databases">
        <authorList>
            <person name="de Groot N.N."/>
        </authorList>
    </citation>
    <scope>NUCLEOTIDE SEQUENCE [LARGE SCALE GENOMIC DNA]</scope>
    <source>
        <strain evidence="6 7">DSM 19219</strain>
    </source>
</reference>
<dbReference type="Pfam" id="PF07992">
    <property type="entry name" value="Pyr_redox_2"/>
    <property type="match status" value="1"/>
</dbReference>
<dbReference type="GO" id="GO:0016491">
    <property type="term" value="F:oxidoreductase activity"/>
    <property type="evidence" value="ECO:0007669"/>
    <property type="project" value="UniProtKB-KW"/>
</dbReference>
<dbReference type="PANTHER" id="PTHR43656">
    <property type="entry name" value="BINDING OXIDOREDUCTASE, PUTATIVE (AFU_ORTHOLOGUE AFUA_2G08260)-RELATED"/>
    <property type="match status" value="1"/>
</dbReference>
<dbReference type="Gene3D" id="3.40.50.720">
    <property type="entry name" value="NAD(P)-binding Rossmann-like Domain"/>
    <property type="match status" value="1"/>
</dbReference>
<keyword evidence="3" id="KW-0560">Oxidoreductase</keyword>
<comment type="similarity">
    <text evidence="1">In the N-terminal section; belongs to the NADH:flavin oxidoreductase/NADH oxidase family.</text>
</comment>
<dbReference type="InterPro" id="IPR001155">
    <property type="entry name" value="OxRdtase_FMN_N"/>
</dbReference>
<dbReference type="SUPFAM" id="SSF51395">
    <property type="entry name" value="FMN-linked oxidoreductases"/>
    <property type="match status" value="1"/>
</dbReference>
<dbReference type="Gene3D" id="3.50.50.60">
    <property type="entry name" value="FAD/NAD(P)-binding domain"/>
    <property type="match status" value="1"/>
</dbReference>
<dbReference type="FunFam" id="3.20.20.70:FF:000102">
    <property type="entry name" value="Putative N-methylproline demethylase"/>
    <property type="match status" value="1"/>
</dbReference>
<evidence type="ECO:0000313" key="6">
    <source>
        <dbReference type="EMBL" id="SDW53726.1"/>
    </source>
</evidence>
<dbReference type="Pfam" id="PF00724">
    <property type="entry name" value="Oxidored_FMN"/>
    <property type="match status" value="1"/>
</dbReference>
<feature type="domain" description="NADH:flavin oxidoreductase/NADH oxidase N-terminal" evidence="4">
    <location>
        <begin position="6"/>
        <end position="341"/>
    </location>
</feature>
<dbReference type="InterPro" id="IPR013785">
    <property type="entry name" value="Aldolase_TIM"/>
</dbReference>
<keyword evidence="2" id="KW-0285">Flavoprotein</keyword>
<dbReference type="GO" id="GO:0010181">
    <property type="term" value="F:FMN binding"/>
    <property type="evidence" value="ECO:0007669"/>
    <property type="project" value="InterPro"/>
</dbReference>
<dbReference type="CDD" id="cd04734">
    <property type="entry name" value="OYE_like_3_FMN"/>
    <property type="match status" value="1"/>
</dbReference>
<dbReference type="SUPFAM" id="SSF51905">
    <property type="entry name" value="FAD/NAD(P)-binding domain"/>
    <property type="match status" value="1"/>
</dbReference>
<evidence type="ECO:0000259" key="4">
    <source>
        <dbReference type="Pfam" id="PF00724"/>
    </source>
</evidence>